<name>A0A2P2NPU1_RHIMU</name>
<protein>
    <submittedName>
        <fullName evidence="1">Uncharacterized protein</fullName>
    </submittedName>
</protein>
<dbReference type="AlphaFoldDB" id="A0A2P2NPU1"/>
<dbReference type="EMBL" id="GGEC01064009">
    <property type="protein sequence ID" value="MBX44493.1"/>
    <property type="molecule type" value="Transcribed_RNA"/>
</dbReference>
<evidence type="ECO:0000313" key="1">
    <source>
        <dbReference type="EMBL" id="MBX44493.1"/>
    </source>
</evidence>
<sequence>MANSFSIFNRSTTMIWECQVENQRLNLKRKAKRQ</sequence>
<organism evidence="1">
    <name type="scientific">Rhizophora mucronata</name>
    <name type="common">Asiatic mangrove</name>
    <dbReference type="NCBI Taxonomy" id="61149"/>
    <lineage>
        <taxon>Eukaryota</taxon>
        <taxon>Viridiplantae</taxon>
        <taxon>Streptophyta</taxon>
        <taxon>Embryophyta</taxon>
        <taxon>Tracheophyta</taxon>
        <taxon>Spermatophyta</taxon>
        <taxon>Magnoliopsida</taxon>
        <taxon>eudicotyledons</taxon>
        <taxon>Gunneridae</taxon>
        <taxon>Pentapetalae</taxon>
        <taxon>rosids</taxon>
        <taxon>fabids</taxon>
        <taxon>Malpighiales</taxon>
        <taxon>Rhizophoraceae</taxon>
        <taxon>Rhizophora</taxon>
    </lineage>
</organism>
<reference evidence="1" key="1">
    <citation type="submission" date="2018-02" db="EMBL/GenBank/DDBJ databases">
        <title>Rhizophora mucronata_Transcriptome.</title>
        <authorList>
            <person name="Meera S.P."/>
            <person name="Sreeshan A."/>
            <person name="Augustine A."/>
        </authorList>
    </citation>
    <scope>NUCLEOTIDE SEQUENCE</scope>
    <source>
        <tissue evidence="1">Leaf</tissue>
    </source>
</reference>
<accession>A0A2P2NPU1</accession>
<proteinExistence type="predicted"/>